<proteinExistence type="predicted"/>
<dbReference type="AlphaFoldDB" id="A0A0F8Z710"/>
<name>A0A0F8Z710_9ZZZZ</name>
<gene>
    <name evidence="1" type="ORF">LCGC14_3069900</name>
</gene>
<accession>A0A0F8Z710</accession>
<dbReference type="EMBL" id="LAZR01065267">
    <property type="protein sequence ID" value="KKK55901.1"/>
    <property type="molecule type" value="Genomic_DNA"/>
</dbReference>
<protein>
    <submittedName>
        <fullName evidence="1">Uncharacterized protein</fullName>
    </submittedName>
</protein>
<sequence length="122" mass="13550">MEPPEEWPIPMNVYDPKAKCEKCGGEEIATVYCGHPLPDKSSPGIKEHFHRQCKRCGFNWVERCLYPGQDVNTITIDNAGMGGGYVGDPIQTTGGVNKVLDISMMHLIFDGDAWRELSNIPV</sequence>
<comment type="caution">
    <text evidence="1">The sequence shown here is derived from an EMBL/GenBank/DDBJ whole genome shotgun (WGS) entry which is preliminary data.</text>
</comment>
<organism evidence="1">
    <name type="scientific">marine sediment metagenome</name>
    <dbReference type="NCBI Taxonomy" id="412755"/>
    <lineage>
        <taxon>unclassified sequences</taxon>
        <taxon>metagenomes</taxon>
        <taxon>ecological metagenomes</taxon>
    </lineage>
</organism>
<evidence type="ECO:0000313" key="1">
    <source>
        <dbReference type="EMBL" id="KKK55901.1"/>
    </source>
</evidence>
<reference evidence="1" key="1">
    <citation type="journal article" date="2015" name="Nature">
        <title>Complex archaea that bridge the gap between prokaryotes and eukaryotes.</title>
        <authorList>
            <person name="Spang A."/>
            <person name="Saw J.H."/>
            <person name="Jorgensen S.L."/>
            <person name="Zaremba-Niedzwiedzka K."/>
            <person name="Martijn J."/>
            <person name="Lind A.E."/>
            <person name="van Eijk R."/>
            <person name="Schleper C."/>
            <person name="Guy L."/>
            <person name="Ettema T.J."/>
        </authorList>
    </citation>
    <scope>NUCLEOTIDE SEQUENCE</scope>
</reference>